<dbReference type="EMBL" id="DVFI01000070">
    <property type="protein sequence ID" value="HIQ62847.1"/>
    <property type="molecule type" value="Genomic_DNA"/>
</dbReference>
<dbReference type="PANTHER" id="PTHR43837">
    <property type="entry name" value="RIBOSOMAL PROTEIN S12 METHYLTHIOTRANSFERASE RIMO"/>
    <property type="match status" value="1"/>
</dbReference>
<dbReference type="InterPro" id="IPR020612">
    <property type="entry name" value="Methylthiotransferase_CS"/>
</dbReference>
<comment type="subcellular location">
    <subcellularLocation>
        <location evidence="8">Cytoplasm</location>
    </subcellularLocation>
</comment>
<dbReference type="InterPro" id="IPR038135">
    <property type="entry name" value="Methylthiotransferase_N_sf"/>
</dbReference>
<keyword evidence="11" id="KW-0687">Ribonucleoprotein</keyword>
<dbReference type="InterPro" id="IPR005840">
    <property type="entry name" value="Ribosomal_uS12_MeSTrfase_RimO"/>
</dbReference>
<dbReference type="SFLD" id="SFLDG01061">
    <property type="entry name" value="methylthiotransferase"/>
    <property type="match status" value="1"/>
</dbReference>
<evidence type="ECO:0000259" key="9">
    <source>
        <dbReference type="PROSITE" id="PS51449"/>
    </source>
</evidence>
<dbReference type="SFLD" id="SFLDS00029">
    <property type="entry name" value="Radical_SAM"/>
    <property type="match status" value="1"/>
</dbReference>
<comment type="caution">
    <text evidence="11">The sequence shown here is derived from an EMBL/GenBank/DDBJ whole genome shotgun (WGS) entry which is preliminary data.</text>
</comment>
<name>A0A9D0YVQ0_9FIRM</name>
<dbReference type="GO" id="GO:0140101">
    <property type="term" value="F:catalytic activity, acting on a tRNA"/>
    <property type="evidence" value="ECO:0007669"/>
    <property type="project" value="UniProtKB-ARBA"/>
</dbReference>
<keyword evidence="5 8" id="KW-0479">Metal-binding</keyword>
<feature type="domain" description="MTTase N-terminal" evidence="9">
    <location>
        <begin position="3"/>
        <end position="119"/>
    </location>
</feature>
<keyword evidence="1 8" id="KW-0004">4Fe-4S</keyword>
<keyword evidence="7 8" id="KW-0411">Iron-sulfur</keyword>
<dbReference type="GO" id="GO:0005829">
    <property type="term" value="C:cytosol"/>
    <property type="evidence" value="ECO:0007669"/>
    <property type="project" value="TreeGrafter"/>
</dbReference>
<evidence type="ECO:0000313" key="12">
    <source>
        <dbReference type="Proteomes" id="UP000886819"/>
    </source>
</evidence>
<dbReference type="PROSITE" id="PS01278">
    <property type="entry name" value="MTTASE_RADICAL"/>
    <property type="match status" value="1"/>
</dbReference>
<keyword evidence="11" id="KW-0689">Ribosomal protein</keyword>
<dbReference type="Gene3D" id="3.80.30.20">
    <property type="entry name" value="tm_1862 like domain"/>
    <property type="match status" value="1"/>
</dbReference>
<dbReference type="PANTHER" id="PTHR43837:SF1">
    <property type="entry name" value="RIBOSOMAL PROTEIN US12 METHYLTHIOTRANSFERASE RIMO"/>
    <property type="match status" value="1"/>
</dbReference>
<dbReference type="AlphaFoldDB" id="A0A9D0YVQ0"/>
<dbReference type="EC" id="2.8.4.4" evidence="8"/>
<feature type="domain" description="Radical SAM core" evidence="10">
    <location>
        <begin position="140"/>
        <end position="368"/>
    </location>
</feature>
<dbReference type="NCBIfam" id="TIGR00089">
    <property type="entry name" value="MiaB/RimO family radical SAM methylthiotransferase"/>
    <property type="match status" value="1"/>
</dbReference>
<dbReference type="GO" id="GO:0035599">
    <property type="term" value="F:aspartic acid methylthiotransferase activity"/>
    <property type="evidence" value="ECO:0007669"/>
    <property type="project" value="TreeGrafter"/>
</dbReference>
<dbReference type="GO" id="GO:0051539">
    <property type="term" value="F:4 iron, 4 sulfur cluster binding"/>
    <property type="evidence" value="ECO:0007669"/>
    <property type="project" value="UniProtKB-UniRule"/>
</dbReference>
<dbReference type="Pfam" id="PF18693">
    <property type="entry name" value="TRAM_2"/>
    <property type="match status" value="1"/>
</dbReference>
<keyword evidence="3 8" id="KW-0808">Transferase</keyword>
<keyword evidence="6 8" id="KW-0408">Iron</keyword>
<dbReference type="InterPro" id="IPR005839">
    <property type="entry name" value="Methylthiotransferase"/>
</dbReference>
<evidence type="ECO:0000256" key="5">
    <source>
        <dbReference type="ARBA" id="ARBA00022723"/>
    </source>
</evidence>
<evidence type="ECO:0000256" key="6">
    <source>
        <dbReference type="ARBA" id="ARBA00023004"/>
    </source>
</evidence>
<evidence type="ECO:0000259" key="10">
    <source>
        <dbReference type="PROSITE" id="PS51918"/>
    </source>
</evidence>
<accession>A0A9D0YVQ0</accession>
<dbReference type="InterPro" id="IPR002792">
    <property type="entry name" value="TRAM_dom"/>
</dbReference>
<evidence type="ECO:0000313" key="11">
    <source>
        <dbReference type="EMBL" id="HIQ62847.1"/>
    </source>
</evidence>
<evidence type="ECO:0000256" key="3">
    <source>
        <dbReference type="ARBA" id="ARBA00022679"/>
    </source>
</evidence>
<reference evidence="11" key="1">
    <citation type="submission" date="2020-10" db="EMBL/GenBank/DDBJ databases">
        <authorList>
            <person name="Gilroy R."/>
        </authorList>
    </citation>
    <scope>NUCLEOTIDE SEQUENCE</scope>
    <source>
        <strain evidence="11">ChiHile30-977</strain>
    </source>
</reference>
<dbReference type="PROSITE" id="PS51918">
    <property type="entry name" value="RADICAL_SAM"/>
    <property type="match status" value="1"/>
</dbReference>
<evidence type="ECO:0000256" key="2">
    <source>
        <dbReference type="ARBA" id="ARBA00022490"/>
    </source>
</evidence>
<comment type="function">
    <text evidence="8">Catalyzes the methylthiolation of an aspartic acid residue of ribosomal protein uS12.</text>
</comment>
<protein>
    <recommendedName>
        <fullName evidence="8">Ribosomal protein uS12 methylthiotransferase RimO</fullName>
        <shortName evidence="8">uS12 MTTase</shortName>
        <shortName evidence="8">uS12 methylthiotransferase</shortName>
        <ecNumber evidence="8">2.8.4.4</ecNumber>
    </recommendedName>
    <alternativeName>
        <fullName evidence="8">Ribosomal protein uS12 (aspartate-C(3))-methylthiotransferase</fullName>
    </alternativeName>
    <alternativeName>
        <fullName evidence="8">Ribosome maturation factor RimO</fullName>
    </alternativeName>
</protein>
<dbReference type="NCBIfam" id="TIGR01125">
    <property type="entry name" value="30S ribosomal protein S12 methylthiotransferase RimO"/>
    <property type="match status" value="1"/>
</dbReference>
<dbReference type="InterPro" id="IPR013848">
    <property type="entry name" value="Methylthiotransferase_N"/>
</dbReference>
<evidence type="ECO:0000256" key="7">
    <source>
        <dbReference type="ARBA" id="ARBA00023014"/>
    </source>
</evidence>
<feature type="binding site" evidence="8">
    <location>
        <position position="158"/>
    </location>
    <ligand>
        <name>[4Fe-4S] cluster</name>
        <dbReference type="ChEBI" id="CHEBI:49883"/>
        <label>2</label>
        <note>4Fe-4S-S-AdoMet</note>
    </ligand>
</feature>
<dbReference type="FunFam" id="3.80.30.20:FF:000001">
    <property type="entry name" value="tRNA-2-methylthio-N(6)-dimethylallyladenosine synthase 2"/>
    <property type="match status" value="1"/>
</dbReference>
<comment type="catalytic activity">
    <reaction evidence="8">
        <text>L-aspartate(89)-[ribosomal protein uS12]-hydrogen + (sulfur carrier)-SH + AH2 + 2 S-adenosyl-L-methionine = 3-methylsulfanyl-L-aspartate(89)-[ribosomal protein uS12]-hydrogen + (sulfur carrier)-H + 5'-deoxyadenosine + L-methionine + A + S-adenosyl-L-homocysteine + 2 H(+)</text>
        <dbReference type="Rhea" id="RHEA:37087"/>
        <dbReference type="Rhea" id="RHEA-COMP:10460"/>
        <dbReference type="Rhea" id="RHEA-COMP:10461"/>
        <dbReference type="Rhea" id="RHEA-COMP:14737"/>
        <dbReference type="Rhea" id="RHEA-COMP:14739"/>
        <dbReference type="ChEBI" id="CHEBI:13193"/>
        <dbReference type="ChEBI" id="CHEBI:15378"/>
        <dbReference type="ChEBI" id="CHEBI:17319"/>
        <dbReference type="ChEBI" id="CHEBI:17499"/>
        <dbReference type="ChEBI" id="CHEBI:29917"/>
        <dbReference type="ChEBI" id="CHEBI:29961"/>
        <dbReference type="ChEBI" id="CHEBI:57844"/>
        <dbReference type="ChEBI" id="CHEBI:57856"/>
        <dbReference type="ChEBI" id="CHEBI:59789"/>
        <dbReference type="ChEBI" id="CHEBI:64428"/>
        <dbReference type="ChEBI" id="CHEBI:73599"/>
        <dbReference type="EC" id="2.8.4.4"/>
    </reaction>
</comment>
<dbReference type="Gene3D" id="2.40.50.140">
    <property type="entry name" value="Nucleic acid-binding proteins"/>
    <property type="match status" value="1"/>
</dbReference>
<keyword evidence="4 8" id="KW-0949">S-adenosyl-L-methionine</keyword>
<dbReference type="SUPFAM" id="SSF102114">
    <property type="entry name" value="Radical SAM enzymes"/>
    <property type="match status" value="1"/>
</dbReference>
<dbReference type="InterPro" id="IPR007197">
    <property type="entry name" value="rSAM"/>
</dbReference>
<feature type="binding site" evidence="8">
    <location>
        <position position="154"/>
    </location>
    <ligand>
        <name>[4Fe-4S] cluster</name>
        <dbReference type="ChEBI" id="CHEBI:49883"/>
        <label>2</label>
        <note>4Fe-4S-S-AdoMet</note>
    </ligand>
</feature>
<dbReference type="GO" id="GO:0046872">
    <property type="term" value="F:metal ion binding"/>
    <property type="evidence" value="ECO:0007669"/>
    <property type="project" value="UniProtKB-KW"/>
</dbReference>
<evidence type="ECO:0000256" key="1">
    <source>
        <dbReference type="ARBA" id="ARBA00022485"/>
    </source>
</evidence>
<dbReference type="Proteomes" id="UP000886819">
    <property type="component" value="Unassembled WGS sequence"/>
</dbReference>
<dbReference type="PROSITE" id="PS51449">
    <property type="entry name" value="MTTASE_N"/>
    <property type="match status" value="1"/>
</dbReference>
<dbReference type="InterPro" id="IPR012340">
    <property type="entry name" value="NA-bd_OB-fold"/>
</dbReference>
<comment type="cofactor">
    <cofactor evidence="8">
        <name>[4Fe-4S] cluster</name>
        <dbReference type="ChEBI" id="CHEBI:49883"/>
    </cofactor>
    <text evidence="8">Binds 2 [4Fe-4S] clusters. One cluster is coordinated with 3 cysteines and an exchangeable S-adenosyl-L-methionine.</text>
</comment>
<evidence type="ECO:0000256" key="4">
    <source>
        <dbReference type="ARBA" id="ARBA00022691"/>
    </source>
</evidence>
<dbReference type="Gene3D" id="3.40.50.12160">
    <property type="entry name" value="Methylthiotransferase, N-terminal domain"/>
    <property type="match status" value="1"/>
</dbReference>
<dbReference type="Pfam" id="PF00919">
    <property type="entry name" value="UPF0004"/>
    <property type="match status" value="1"/>
</dbReference>
<feature type="binding site" evidence="8">
    <location>
        <position position="12"/>
    </location>
    <ligand>
        <name>[4Fe-4S] cluster</name>
        <dbReference type="ChEBI" id="CHEBI:49883"/>
        <label>1</label>
    </ligand>
</feature>
<dbReference type="InterPro" id="IPR023404">
    <property type="entry name" value="rSAM_horseshoe"/>
</dbReference>
<dbReference type="GO" id="GO:0005840">
    <property type="term" value="C:ribosome"/>
    <property type="evidence" value="ECO:0007669"/>
    <property type="project" value="UniProtKB-KW"/>
</dbReference>
<dbReference type="Pfam" id="PF04055">
    <property type="entry name" value="Radical_SAM"/>
    <property type="match status" value="1"/>
</dbReference>
<dbReference type="GO" id="GO:0103039">
    <property type="term" value="F:protein methylthiotransferase activity"/>
    <property type="evidence" value="ECO:0007669"/>
    <property type="project" value="UniProtKB-EC"/>
</dbReference>
<dbReference type="SMART" id="SM00729">
    <property type="entry name" value="Elp3"/>
    <property type="match status" value="1"/>
</dbReference>
<gene>
    <name evidence="8 11" type="primary">rimO</name>
    <name evidence="11" type="ORF">IAA66_04570</name>
</gene>
<dbReference type="InterPro" id="IPR006638">
    <property type="entry name" value="Elp3/MiaA/NifB-like_rSAM"/>
</dbReference>
<feature type="binding site" evidence="8">
    <location>
        <position position="161"/>
    </location>
    <ligand>
        <name>[4Fe-4S] cluster</name>
        <dbReference type="ChEBI" id="CHEBI:49883"/>
        <label>2</label>
        <note>4Fe-4S-S-AdoMet</note>
    </ligand>
</feature>
<dbReference type="InterPro" id="IPR058240">
    <property type="entry name" value="rSAM_sf"/>
</dbReference>
<proteinExistence type="inferred from homology"/>
<keyword evidence="2 8" id="KW-0963">Cytoplasm</keyword>
<feature type="binding site" evidence="8">
    <location>
        <position position="48"/>
    </location>
    <ligand>
        <name>[4Fe-4S] cluster</name>
        <dbReference type="ChEBI" id="CHEBI:49883"/>
        <label>1</label>
    </ligand>
</feature>
<dbReference type="SFLD" id="SFLDG01082">
    <property type="entry name" value="B12-binding_domain_containing"/>
    <property type="match status" value="1"/>
</dbReference>
<dbReference type="CDD" id="cd01335">
    <property type="entry name" value="Radical_SAM"/>
    <property type="match status" value="1"/>
</dbReference>
<reference evidence="11" key="2">
    <citation type="journal article" date="2021" name="PeerJ">
        <title>Extensive microbial diversity within the chicken gut microbiome revealed by metagenomics and culture.</title>
        <authorList>
            <person name="Gilroy R."/>
            <person name="Ravi A."/>
            <person name="Getino M."/>
            <person name="Pursley I."/>
            <person name="Horton D.L."/>
            <person name="Alikhan N.F."/>
            <person name="Baker D."/>
            <person name="Gharbi K."/>
            <person name="Hall N."/>
            <person name="Watson M."/>
            <person name="Adriaenssens E.M."/>
            <person name="Foster-Nyarko E."/>
            <person name="Jarju S."/>
            <person name="Secka A."/>
            <person name="Antonio M."/>
            <person name="Oren A."/>
            <person name="Chaudhuri R.R."/>
            <person name="La Ragione R."/>
            <person name="Hildebrand F."/>
            <person name="Pallen M.J."/>
        </authorList>
    </citation>
    <scope>NUCLEOTIDE SEQUENCE</scope>
    <source>
        <strain evidence="11">ChiHile30-977</strain>
    </source>
</reference>
<evidence type="ECO:0000256" key="8">
    <source>
        <dbReference type="HAMAP-Rule" id="MF_01865"/>
    </source>
</evidence>
<feature type="binding site" evidence="8">
    <location>
        <position position="82"/>
    </location>
    <ligand>
        <name>[4Fe-4S] cluster</name>
        <dbReference type="ChEBI" id="CHEBI:49883"/>
        <label>1</label>
    </ligand>
</feature>
<dbReference type="GO" id="GO:0035600">
    <property type="term" value="P:tRNA methylthiolation"/>
    <property type="evidence" value="ECO:0007669"/>
    <property type="project" value="UniProtKB-ARBA"/>
</dbReference>
<dbReference type="HAMAP" id="MF_01865">
    <property type="entry name" value="MTTase_RimO"/>
    <property type="match status" value="1"/>
</dbReference>
<organism evidence="11 12">
    <name type="scientific">Candidatus Avichristensenella intestinipullorum</name>
    <dbReference type="NCBI Taxonomy" id="2840693"/>
    <lineage>
        <taxon>Bacteria</taxon>
        <taxon>Bacillati</taxon>
        <taxon>Bacillota</taxon>
        <taxon>Clostridia</taxon>
        <taxon>Candidatus Avichristensenella</taxon>
    </lineage>
</organism>
<dbReference type="SFLD" id="SFLDF00274">
    <property type="entry name" value="ribosomal_protein_S12_methylth"/>
    <property type="match status" value="1"/>
</dbReference>
<sequence length="436" mass="48606">MLETVGVISLGCAKNRVDTEQMLHLLREAGYRITDRPADADVIVVNTCGFIDPAKQESIDTLLEMARYKRDGRCRLLVATGCLVQRYGPALREQMPEVDALLGVGAYPRLAELLGRAEAGERPLACARSEGVFEGPRVLTTPAYTAYVRTGDGCDNRCAYCAIPLIRGPYRSRPFESVLAEAAALAAEGVREITFIAQDTTRFGDDLPGGKRLADIIRETCRLDGVRWVRALYCYPSRVDERLLDTLAEEEKACGYLDLPLQHIDAQLLRAMHRQGTPEEIRALIRRVRERGLTLRTTMIVGFPGETEDAFRRLMDFVEETRFDRLGAFAFSAEEDTPAAEMPGQVPEDVRQERLDALMRLQARISLENNRRRVGSTCDVLVERKEGHWYVGRSAMEAPEGDGSVWLRAKRPLAPGMFVPARIDGAQVYDVTGVAL</sequence>
<comment type="similarity">
    <text evidence="8">Belongs to the methylthiotransferase family. RimO subfamily.</text>
</comment>